<reference evidence="5" key="1">
    <citation type="submission" date="2020-10" db="EMBL/GenBank/DDBJ databases">
        <authorList>
            <person name="Gilroy R."/>
        </authorList>
    </citation>
    <scope>NUCLEOTIDE SEQUENCE</scope>
    <source>
        <strain evidence="5">ChiHjej9B8-7071</strain>
    </source>
</reference>
<dbReference type="PROSITE" id="PS51379">
    <property type="entry name" value="4FE4S_FER_2"/>
    <property type="match status" value="1"/>
</dbReference>
<dbReference type="PANTHER" id="PTHR43312:SF2">
    <property type="entry name" value="OXIDOREDUCTASE"/>
    <property type="match status" value="1"/>
</dbReference>
<dbReference type="InterPro" id="IPR009051">
    <property type="entry name" value="Helical_ferredxn"/>
</dbReference>
<reference evidence="5" key="2">
    <citation type="journal article" date="2021" name="PeerJ">
        <title>Extensive microbial diversity within the chicken gut microbiome revealed by metagenomics and culture.</title>
        <authorList>
            <person name="Gilroy R."/>
            <person name="Ravi A."/>
            <person name="Getino M."/>
            <person name="Pursley I."/>
            <person name="Horton D.L."/>
            <person name="Alikhan N.F."/>
            <person name="Baker D."/>
            <person name="Gharbi K."/>
            <person name="Hall N."/>
            <person name="Watson M."/>
            <person name="Adriaenssens E.M."/>
            <person name="Foster-Nyarko E."/>
            <person name="Jarju S."/>
            <person name="Secka A."/>
            <person name="Antonio M."/>
            <person name="Oren A."/>
            <person name="Chaudhuri R.R."/>
            <person name="La Ragione R."/>
            <person name="Hildebrand F."/>
            <person name="Pallen M.J."/>
        </authorList>
    </citation>
    <scope>NUCLEOTIDE SEQUENCE</scope>
    <source>
        <strain evidence="5">ChiHjej9B8-7071</strain>
    </source>
</reference>
<dbReference type="GO" id="GO:0051536">
    <property type="term" value="F:iron-sulfur cluster binding"/>
    <property type="evidence" value="ECO:0007669"/>
    <property type="project" value="UniProtKB-KW"/>
</dbReference>
<gene>
    <name evidence="5" type="ORF">IAA70_07030</name>
</gene>
<dbReference type="InterPro" id="IPR036812">
    <property type="entry name" value="NAD(P)_OxRdtase_dom_sf"/>
</dbReference>
<dbReference type="Pfam" id="PF13187">
    <property type="entry name" value="Fer4_9"/>
    <property type="match status" value="1"/>
</dbReference>
<dbReference type="Pfam" id="PF00248">
    <property type="entry name" value="Aldo_ket_red"/>
    <property type="match status" value="1"/>
</dbReference>
<dbReference type="PANTHER" id="PTHR43312">
    <property type="entry name" value="D-THREO-ALDOSE 1-DEHYDROGENASE"/>
    <property type="match status" value="1"/>
</dbReference>
<dbReference type="InterPro" id="IPR053135">
    <property type="entry name" value="AKR2_Oxidoreductase"/>
</dbReference>
<dbReference type="AlphaFoldDB" id="A0A9D1A9F7"/>
<evidence type="ECO:0000256" key="2">
    <source>
        <dbReference type="ARBA" id="ARBA00023004"/>
    </source>
</evidence>
<dbReference type="InterPro" id="IPR017900">
    <property type="entry name" value="4Fe4S_Fe_S_CS"/>
</dbReference>
<dbReference type="InterPro" id="IPR023210">
    <property type="entry name" value="NADP_OxRdtase_dom"/>
</dbReference>
<dbReference type="PROSITE" id="PS00198">
    <property type="entry name" value="4FE4S_FER_1"/>
    <property type="match status" value="1"/>
</dbReference>
<keyword evidence="2" id="KW-0408">Iron</keyword>
<keyword evidence="1" id="KW-0479">Metal-binding</keyword>
<organism evidence="5 6">
    <name type="scientific">Candidatus Avoscillospira stercoripullorum</name>
    <dbReference type="NCBI Taxonomy" id="2840709"/>
    <lineage>
        <taxon>Bacteria</taxon>
        <taxon>Bacillati</taxon>
        <taxon>Bacillota</taxon>
        <taxon>Clostridia</taxon>
        <taxon>Eubacteriales</taxon>
        <taxon>Oscillospiraceae</taxon>
        <taxon>Oscillospiraceae incertae sedis</taxon>
        <taxon>Candidatus Avoscillospira</taxon>
    </lineage>
</organism>
<keyword evidence="3" id="KW-0411">Iron-sulfur</keyword>
<name>A0A9D1A9F7_9FIRM</name>
<dbReference type="InterPro" id="IPR017896">
    <property type="entry name" value="4Fe4S_Fe-S-bd"/>
</dbReference>
<feature type="domain" description="4Fe-4S ferredoxin-type" evidence="4">
    <location>
        <begin position="331"/>
        <end position="359"/>
    </location>
</feature>
<comment type="caution">
    <text evidence="5">The sequence shown here is derived from an EMBL/GenBank/DDBJ whole genome shotgun (WGS) entry which is preliminary data.</text>
</comment>
<proteinExistence type="predicted"/>
<dbReference type="EMBL" id="DVGD01000230">
    <property type="protein sequence ID" value="HIR10140.1"/>
    <property type="molecule type" value="Genomic_DNA"/>
</dbReference>
<dbReference type="Gene3D" id="3.20.20.100">
    <property type="entry name" value="NADP-dependent oxidoreductase domain"/>
    <property type="match status" value="1"/>
</dbReference>
<dbReference type="GO" id="GO:0046872">
    <property type="term" value="F:metal ion binding"/>
    <property type="evidence" value="ECO:0007669"/>
    <property type="project" value="UniProtKB-KW"/>
</dbReference>
<evidence type="ECO:0000313" key="6">
    <source>
        <dbReference type="Proteomes" id="UP000824258"/>
    </source>
</evidence>
<dbReference type="Gene3D" id="1.10.1060.10">
    <property type="entry name" value="Alpha-helical ferredoxin"/>
    <property type="match status" value="1"/>
</dbReference>
<evidence type="ECO:0000256" key="3">
    <source>
        <dbReference type="ARBA" id="ARBA00023014"/>
    </source>
</evidence>
<dbReference type="SUPFAM" id="SSF51430">
    <property type="entry name" value="NAD(P)-linked oxidoreductase"/>
    <property type="match status" value="1"/>
</dbReference>
<evidence type="ECO:0000313" key="5">
    <source>
        <dbReference type="EMBL" id="HIR10140.1"/>
    </source>
</evidence>
<protein>
    <submittedName>
        <fullName evidence="5">Aldo/keto reductase</fullName>
    </submittedName>
</protein>
<evidence type="ECO:0000259" key="4">
    <source>
        <dbReference type="PROSITE" id="PS51379"/>
    </source>
</evidence>
<accession>A0A9D1A9F7</accession>
<dbReference type="CDD" id="cd19096">
    <property type="entry name" value="AKR_Fe-S_oxidoreductase"/>
    <property type="match status" value="1"/>
</dbReference>
<dbReference type="SUPFAM" id="SSF46548">
    <property type="entry name" value="alpha-helical ferredoxin"/>
    <property type="match status" value="1"/>
</dbReference>
<evidence type="ECO:0000256" key="1">
    <source>
        <dbReference type="ARBA" id="ARBA00022723"/>
    </source>
</evidence>
<sequence>MIYKQFRGIGLSRLGLGNMRLPTQEDKAGAPIDYPRAKAIVDYAIAHGINYFDTAYNYHSGTSEVFLGQALQDYDRGSYHLATKFNYHANPDYRAQFEEQLTRLKTDYVDFYLLHAVGDGNVENYLGCGCIDYFREQKAKGRIRSFGFSSHASPEVLSRMLGENDWDFVQIQLNYYDWLYGTAKEEYSRITAKGLPVMVMESVRGGRLAKLSPESAAMLKAEHPDWSIPSWAFRWLKRLEGVQVALSGMSNLEQIQDNVATYADERALTDEEEALLFKACAAYRSEVTVPCTACRYCCDGCPAGIDIPAVLEIYNRWKIDGAGALRKLEELPGEGKPADCVGCGACKSECPQGIDIPQVMAELASQPSK</sequence>
<dbReference type="Proteomes" id="UP000824258">
    <property type="component" value="Unassembled WGS sequence"/>
</dbReference>